<feature type="region of interest" description="Disordered" evidence="9">
    <location>
        <begin position="1039"/>
        <end position="1059"/>
    </location>
</feature>
<feature type="region of interest" description="Disordered" evidence="9">
    <location>
        <begin position="985"/>
        <end position="1012"/>
    </location>
</feature>
<organism evidence="10 11">
    <name type="scientific">Pristionchus pacificus</name>
    <name type="common">Parasitic nematode worm</name>
    <dbReference type="NCBI Taxonomy" id="54126"/>
    <lineage>
        <taxon>Eukaryota</taxon>
        <taxon>Metazoa</taxon>
        <taxon>Ecdysozoa</taxon>
        <taxon>Nematoda</taxon>
        <taxon>Chromadorea</taxon>
        <taxon>Rhabditida</taxon>
        <taxon>Rhabditina</taxon>
        <taxon>Diplogasteromorpha</taxon>
        <taxon>Diplogasteroidea</taxon>
        <taxon>Neodiplogasteridae</taxon>
        <taxon>Pristionchus</taxon>
    </lineage>
</organism>
<evidence type="ECO:0000256" key="4">
    <source>
        <dbReference type="ARBA" id="ARBA00022574"/>
    </source>
</evidence>
<feature type="compositionally biased region" description="Low complexity" evidence="9">
    <location>
        <begin position="985"/>
        <end position="1006"/>
    </location>
</feature>
<dbReference type="InterPro" id="IPR011047">
    <property type="entry name" value="Quinoprotein_ADH-like_sf"/>
</dbReference>
<comment type="subcellular location">
    <subcellularLocation>
        <location evidence="1">Cytoplasm</location>
    </subcellularLocation>
</comment>
<proteinExistence type="inferred from homology"/>
<dbReference type="Pfam" id="PF00400">
    <property type="entry name" value="WD40"/>
    <property type="match status" value="1"/>
</dbReference>
<keyword evidence="3" id="KW-0963">Cytoplasm</keyword>
<evidence type="ECO:0000256" key="1">
    <source>
        <dbReference type="ARBA" id="ARBA00004496"/>
    </source>
</evidence>
<evidence type="ECO:0000256" key="5">
    <source>
        <dbReference type="ARBA" id="ARBA00022737"/>
    </source>
</evidence>
<reference evidence="10" key="2">
    <citation type="submission" date="2022-06" db="UniProtKB">
        <authorList>
            <consortium name="EnsemblMetazoa"/>
        </authorList>
    </citation>
    <scope>IDENTIFICATION</scope>
    <source>
        <strain evidence="10">PS312</strain>
    </source>
</reference>
<dbReference type="SUPFAM" id="SSF50998">
    <property type="entry name" value="Quinoprotein alcohol dehydrogenase-like"/>
    <property type="match status" value="1"/>
</dbReference>
<evidence type="ECO:0000256" key="6">
    <source>
        <dbReference type="ARBA" id="ARBA00023203"/>
    </source>
</evidence>
<dbReference type="Proteomes" id="UP000005239">
    <property type="component" value="Unassembled WGS sequence"/>
</dbReference>
<dbReference type="FunFam" id="2.130.10.10:FF:000076">
    <property type="entry name" value="Coronin"/>
    <property type="match status" value="1"/>
</dbReference>
<comment type="function">
    <text evidence="7">F-actin regulator involved in anterograde Golgi to endosome transport: upon ubiquitination via 'Lys-33'-linked ubiquitin chains by the BCR(KLHL20) E3 ubiquitin ligase complex, interacts with EPS15 and localizes to the trans-Golgi network, where it promotes actin polymerization, thereby facilitating post-Golgi trafficking. May play a role in the maintenance of the Golgi apparatus morphology.</text>
</comment>
<dbReference type="SMART" id="SM01167">
    <property type="entry name" value="DUF1900"/>
    <property type="match status" value="2"/>
</dbReference>
<dbReference type="InterPro" id="IPR015048">
    <property type="entry name" value="DUF1899"/>
</dbReference>
<comment type="similarity">
    <text evidence="2 8">Belongs to the WD repeat coronin family.</text>
</comment>
<accession>A0A8R1Y574</accession>
<dbReference type="GO" id="GO:0032154">
    <property type="term" value="C:cleavage furrow"/>
    <property type="evidence" value="ECO:0007669"/>
    <property type="project" value="EnsemblMetazoa"/>
</dbReference>
<evidence type="ECO:0000313" key="10">
    <source>
        <dbReference type="EnsemblMetazoa" id="PPA00939.1"/>
    </source>
</evidence>
<dbReference type="PANTHER" id="PTHR10856:SF20">
    <property type="entry name" value="CORONIN-7"/>
    <property type="match status" value="1"/>
</dbReference>
<feature type="compositionally biased region" description="Low complexity" evidence="9">
    <location>
        <begin position="428"/>
        <end position="439"/>
    </location>
</feature>
<feature type="compositionally biased region" description="Pro residues" evidence="9">
    <location>
        <begin position="395"/>
        <end position="406"/>
    </location>
</feature>
<feature type="region of interest" description="Disordered" evidence="9">
    <location>
        <begin position="385"/>
        <end position="509"/>
    </location>
</feature>
<keyword evidence="5 8" id="KW-0677">Repeat</keyword>
<dbReference type="Pfam" id="PF16300">
    <property type="entry name" value="WD40_4"/>
    <property type="match status" value="2"/>
</dbReference>
<dbReference type="InterPro" id="IPR001680">
    <property type="entry name" value="WD40_rpt"/>
</dbReference>
<dbReference type="OrthoDB" id="1850764at2759"/>
<reference evidence="11" key="1">
    <citation type="journal article" date="2008" name="Nat. Genet.">
        <title>The Pristionchus pacificus genome provides a unique perspective on nematode lifestyle and parasitism.</title>
        <authorList>
            <person name="Dieterich C."/>
            <person name="Clifton S.W."/>
            <person name="Schuster L.N."/>
            <person name="Chinwalla A."/>
            <person name="Delehaunty K."/>
            <person name="Dinkelacker I."/>
            <person name="Fulton L."/>
            <person name="Fulton R."/>
            <person name="Godfrey J."/>
            <person name="Minx P."/>
            <person name="Mitreva M."/>
            <person name="Roeseler W."/>
            <person name="Tian H."/>
            <person name="Witte H."/>
            <person name="Yang S.P."/>
            <person name="Wilson R.K."/>
            <person name="Sommer R.J."/>
        </authorList>
    </citation>
    <scope>NUCLEOTIDE SEQUENCE [LARGE SCALE GENOMIC DNA]</scope>
    <source>
        <strain evidence="11">PS312</strain>
    </source>
</reference>
<dbReference type="Pfam" id="PF08953">
    <property type="entry name" value="DUF1899"/>
    <property type="match status" value="2"/>
</dbReference>
<dbReference type="GO" id="GO:0005938">
    <property type="term" value="C:cell cortex"/>
    <property type="evidence" value="ECO:0007669"/>
    <property type="project" value="EnsemblMetazoa"/>
</dbReference>
<evidence type="ECO:0000313" key="11">
    <source>
        <dbReference type="Proteomes" id="UP000005239"/>
    </source>
</evidence>
<dbReference type="Gene3D" id="2.130.10.10">
    <property type="entry name" value="YVTN repeat-like/Quinoprotein amine dehydrogenase"/>
    <property type="match status" value="2"/>
</dbReference>
<evidence type="ECO:0000256" key="7">
    <source>
        <dbReference type="ARBA" id="ARBA00024838"/>
    </source>
</evidence>
<feature type="compositionally biased region" description="Basic and acidic residues" evidence="9">
    <location>
        <begin position="444"/>
        <end position="455"/>
    </location>
</feature>
<dbReference type="InterPro" id="IPR015943">
    <property type="entry name" value="WD40/YVTN_repeat-like_dom_sf"/>
</dbReference>
<protein>
    <recommendedName>
        <fullName evidence="8">Coronin</fullName>
    </recommendedName>
</protein>
<dbReference type="SMART" id="SM00320">
    <property type="entry name" value="WD40"/>
    <property type="match status" value="6"/>
</dbReference>
<dbReference type="PANTHER" id="PTHR10856">
    <property type="entry name" value="CORONIN"/>
    <property type="match status" value="1"/>
</dbReference>
<dbReference type="GO" id="GO:0030036">
    <property type="term" value="P:actin cytoskeleton organization"/>
    <property type="evidence" value="ECO:0007669"/>
    <property type="project" value="UniProtKB-ARBA"/>
</dbReference>
<dbReference type="AlphaFoldDB" id="A0A2A6BPA3"/>
<evidence type="ECO:0000256" key="3">
    <source>
        <dbReference type="ARBA" id="ARBA00022490"/>
    </source>
</evidence>
<feature type="compositionally biased region" description="Low complexity" evidence="9">
    <location>
        <begin position="457"/>
        <end position="468"/>
    </location>
</feature>
<accession>A0A2A6BPA3</accession>
<evidence type="ECO:0000256" key="9">
    <source>
        <dbReference type="SAM" id="MobiDB-lite"/>
    </source>
</evidence>
<keyword evidence="4 8" id="KW-0853">WD repeat</keyword>
<feature type="compositionally biased region" description="Low complexity" evidence="9">
    <location>
        <begin position="499"/>
        <end position="509"/>
    </location>
</feature>
<dbReference type="SMART" id="SM01166">
    <property type="entry name" value="DUF1899"/>
    <property type="match status" value="2"/>
</dbReference>
<feature type="compositionally biased region" description="Basic and acidic residues" evidence="9">
    <location>
        <begin position="1045"/>
        <end position="1059"/>
    </location>
</feature>
<keyword evidence="11" id="KW-1185">Reference proteome</keyword>
<dbReference type="GO" id="GO:0003779">
    <property type="term" value="F:actin binding"/>
    <property type="evidence" value="ECO:0007669"/>
    <property type="project" value="UniProtKB-KW"/>
</dbReference>
<dbReference type="PROSITE" id="PS50294">
    <property type="entry name" value="WD_REPEATS_REGION"/>
    <property type="match status" value="1"/>
</dbReference>
<dbReference type="InterPro" id="IPR015505">
    <property type="entry name" value="Coronin"/>
</dbReference>
<evidence type="ECO:0000256" key="8">
    <source>
        <dbReference type="RuleBase" id="RU280818"/>
    </source>
</evidence>
<keyword evidence="6" id="KW-0009">Actin-binding</keyword>
<dbReference type="EnsemblMetazoa" id="PPA00939.1">
    <property type="protein sequence ID" value="PPA00939.1"/>
    <property type="gene ID" value="WBGene00090493"/>
</dbReference>
<evidence type="ECO:0000256" key="2">
    <source>
        <dbReference type="ARBA" id="ARBA00009482"/>
    </source>
</evidence>
<gene>
    <name evidence="10" type="primary">WBGene00090493</name>
</gene>
<name>A0A2A6BPA3_PRIPA</name>
<sequence length="1059" mass="114314">MAWRFQPSKFKNTTPKVPKKEETIFDLPIGTLSCTNNGIQSNQGFLAFCIEGEGGKLGVLPSDARGRRVRTEIDVVCAHGDQLDDFAFLPFEENKLVTCSRDDKVKVWTLCASSPAVLSAEVDIGSGRLLSALAPHSTASDIVAVASTSSVFVVDVARGEAVGECSGVREKALSVSWSDDGKMMAASADKGRQGLFWDVRASSTPVHEMELHSGMGREARCIHAGDNFVSTAFTNKRVQEVRVWDARKWATPLMVKEYTATTGVLIPQFDPDTKLLFLAGKGTNKIFLQELQQKQPVISDVYELNVPDQVLGFSLAPKRTVKPMDGEVARMYQLTKNSIVPIPCIVPRRSYRELHVDLFPDTRGPIAGCSGKAWLEGSDEMPERVSMTAGHRGPECPPPEPTPPPALRIAAVPKLAPTMAKPAPPPSAAAAAPVAAPRASVETEEPKELAYEGGEKTAASSTATTISAVEPEQVAPKLRLSKQLSDEKADATSLKENVPASSSSSSAVPSSTAASAAAAAPPSARPSLARAPSMPASAVPEVKLRVLARSDNDATPRLNQRIRPKSCVVGQVQSKYRHVETLAGVKAGAVFSNLRNVNTRLPTECNGAVASSKYVAVPLAGPAGVIMVLDVDSPQKIPDGVVDGIYNKAGVTDLAWSPFDSSLLVVGTDQGLVNIWRIPEKKEGEEETPRRTELEPEQQLRLGGEKIVNVRWHPLAEGLLAIGLSDGAVELWTISSSGSSRRARLHSHSSPILSLAWSIDGSRLATVAKDLELHVWSPQTSTEALEHRLEGAIESARGARVVFACDDSMIIVAGFTKSSGRQLLLYCTASSSLLYRHQLDNAVQPLVPYYDFDSSVLFLTGKGDQSIQMFEVCREAPFLLELSRFQGQPGHQSIAYHNKSVCKVMEVEFVRAWRLTEKTLEMLRFRVPRVKKDVFQSDLFPDALVTWEPRMTADEWLAGAKTAPLFRSLRPEGVAALAVVAPTPAATPARSTARTAASETSATTVSMKEEPAAPAPILIPAATPKEKEVMAAWSTKIELGDGQLEQDRMEGVPEEDWKE</sequence>
<dbReference type="PROSITE" id="PS50082">
    <property type="entry name" value="WD_REPEATS_2"/>
    <property type="match status" value="1"/>
</dbReference>